<evidence type="ECO:0000313" key="3">
    <source>
        <dbReference type="EMBL" id="KAJ8605077.1"/>
    </source>
</evidence>
<dbReference type="Pfam" id="PF22669">
    <property type="entry name" value="Exo_endo_phos2"/>
    <property type="match status" value="1"/>
</dbReference>
<gene>
    <name evidence="3" type="ORF">CTAYLR_000342</name>
</gene>
<feature type="domain" description="Inositol polyphosphate-related phosphatase" evidence="2">
    <location>
        <begin position="27"/>
        <end position="383"/>
    </location>
</feature>
<evidence type="ECO:0000259" key="2">
    <source>
        <dbReference type="SMART" id="SM00128"/>
    </source>
</evidence>
<feature type="compositionally biased region" description="Pro residues" evidence="1">
    <location>
        <begin position="582"/>
        <end position="591"/>
    </location>
</feature>
<protein>
    <recommendedName>
        <fullName evidence="2">Inositol polyphosphate-related phosphatase domain-containing protein</fullName>
    </recommendedName>
</protein>
<dbReference type="SMART" id="SM00128">
    <property type="entry name" value="IPPc"/>
    <property type="match status" value="1"/>
</dbReference>
<dbReference type="AlphaFoldDB" id="A0AAD7UHP8"/>
<evidence type="ECO:0000313" key="4">
    <source>
        <dbReference type="Proteomes" id="UP001230188"/>
    </source>
</evidence>
<feature type="region of interest" description="Disordered" evidence="1">
    <location>
        <begin position="576"/>
        <end position="599"/>
    </location>
</feature>
<dbReference type="SUPFAM" id="SSF56219">
    <property type="entry name" value="DNase I-like"/>
    <property type="match status" value="1"/>
</dbReference>
<dbReference type="PANTHER" id="PTHR11200">
    <property type="entry name" value="INOSITOL 5-PHOSPHATASE"/>
    <property type="match status" value="1"/>
</dbReference>
<reference evidence="3" key="1">
    <citation type="submission" date="2023-01" db="EMBL/GenBank/DDBJ databases">
        <title>Metagenome sequencing of chrysophaentin producing Chrysophaeum taylorii.</title>
        <authorList>
            <person name="Davison J."/>
            <person name="Bewley C."/>
        </authorList>
    </citation>
    <scope>NUCLEOTIDE SEQUENCE</scope>
    <source>
        <strain evidence="3">NIES-1699</strain>
    </source>
</reference>
<organism evidence="3 4">
    <name type="scientific">Chrysophaeum taylorii</name>
    <dbReference type="NCBI Taxonomy" id="2483200"/>
    <lineage>
        <taxon>Eukaryota</taxon>
        <taxon>Sar</taxon>
        <taxon>Stramenopiles</taxon>
        <taxon>Ochrophyta</taxon>
        <taxon>Pelagophyceae</taxon>
        <taxon>Pelagomonadales</taxon>
        <taxon>Pelagomonadaceae</taxon>
        <taxon>Chrysophaeum</taxon>
    </lineage>
</organism>
<dbReference type="InterPro" id="IPR046985">
    <property type="entry name" value="IP5"/>
</dbReference>
<name>A0AAD7UHP8_9STRA</name>
<dbReference type="Proteomes" id="UP001230188">
    <property type="component" value="Unassembled WGS sequence"/>
</dbReference>
<proteinExistence type="predicted"/>
<dbReference type="Gene3D" id="3.60.10.10">
    <property type="entry name" value="Endonuclease/exonuclease/phosphatase"/>
    <property type="match status" value="1"/>
</dbReference>
<sequence length="599" mass="65387">MIPLRRPVGVDRWEAQELEKGACESMEEVRVWCGTYNVNGKRERALVLSHWLKMGWETSTRMPDLFVIALQEMIDLSATNVVKEAVTDSLSRAACEEWVQEIRRAFEYVGVSVGGKLIPTLVSREHMCGIAILVFAVTDKGRDVREVASARIPTGAGGRLGNKGACVARCRMASSTACFVGAHLSAHRADVEARNADYQAVVDRKCFKRDRFGGVSASEEMVEPFLDEFGVLEHDVVVFFGDLNYRILKATPDKEVHYLLKSDLSKLLALDQLNVERAAGRVFSRGFVEPPVTFAPTYKYAAGTVLYDHEATPEGERNASGKKVRCPAWCDRVLYRVQPRGPRARNSAERVACVVYDRADDRLRVSDHRPVFALLDISVGRRDSSKKIDACRRVGATRPKSPGDLFFGSGAAAFDYSPLAKQAGEAFATRASPAKPPVSCRLDPPHFWLRAGVQTRVALAISHASDRPVPFAFSGIPEWLRVDPEVGTSTGEAPLAITVKSHLQQNDLVRLAANAGILGATLVLRCGTSAFLVPACITSSPDWITDVVKLPLRAHNTPSPQDHLSATTPKKVVLCGGGGGGVPPPLPPHPPRLAADYYN</sequence>
<comment type="caution">
    <text evidence="3">The sequence shown here is derived from an EMBL/GenBank/DDBJ whole genome shotgun (WGS) entry which is preliminary data.</text>
</comment>
<dbReference type="GO" id="GO:0004439">
    <property type="term" value="F:phosphatidylinositol-4,5-bisphosphate 5-phosphatase activity"/>
    <property type="evidence" value="ECO:0007669"/>
    <property type="project" value="TreeGrafter"/>
</dbReference>
<evidence type="ECO:0000256" key="1">
    <source>
        <dbReference type="SAM" id="MobiDB-lite"/>
    </source>
</evidence>
<dbReference type="GO" id="GO:0046856">
    <property type="term" value="P:phosphatidylinositol dephosphorylation"/>
    <property type="evidence" value="ECO:0007669"/>
    <property type="project" value="InterPro"/>
</dbReference>
<keyword evidence="4" id="KW-1185">Reference proteome</keyword>
<dbReference type="PANTHER" id="PTHR11200:SF300">
    <property type="entry name" value="TYPE II INOSITOL 1,4,5-TRISPHOSPHATE 5-PHOSPHATASE"/>
    <property type="match status" value="1"/>
</dbReference>
<dbReference type="EMBL" id="JAQMWT010000317">
    <property type="protein sequence ID" value="KAJ8605077.1"/>
    <property type="molecule type" value="Genomic_DNA"/>
</dbReference>
<dbReference type="InterPro" id="IPR036691">
    <property type="entry name" value="Endo/exonu/phosph_ase_sf"/>
</dbReference>
<accession>A0AAD7UHP8</accession>
<dbReference type="InterPro" id="IPR000300">
    <property type="entry name" value="IPPc"/>
</dbReference>